<dbReference type="EMBL" id="SSTD01017672">
    <property type="protein sequence ID" value="TYJ99626.1"/>
    <property type="molecule type" value="Genomic_DNA"/>
</dbReference>
<dbReference type="OrthoDB" id="5835829at2759"/>
<dbReference type="Proteomes" id="UP000321947">
    <property type="component" value="Unassembled WGS sequence"/>
</dbReference>
<comment type="caution">
    <text evidence="7">The sequence shown here is derived from an EMBL/GenBank/DDBJ whole genome shotgun (WGS) entry which is preliminary data.</text>
</comment>
<comment type="pathway">
    <text evidence="1">Secondary metabolite biosynthesis; terpenoid biosynthesis.</text>
</comment>
<evidence type="ECO:0000256" key="1">
    <source>
        <dbReference type="ARBA" id="ARBA00004721"/>
    </source>
</evidence>
<keyword evidence="3 5" id="KW-0328">Glycosyltransferase</keyword>
<evidence type="ECO:0000256" key="4">
    <source>
        <dbReference type="ARBA" id="ARBA00022679"/>
    </source>
</evidence>
<gene>
    <name evidence="8" type="ORF">E5676_scaffold786G00070</name>
    <name evidence="7" type="ORF">E6C27_scaffold430G00070</name>
</gene>
<evidence type="ECO:0000313" key="7">
    <source>
        <dbReference type="EMBL" id="KAA0059102.1"/>
    </source>
</evidence>
<dbReference type="Gene3D" id="3.40.50.2000">
    <property type="entry name" value="Glycogen Phosphorylase B"/>
    <property type="match status" value="2"/>
</dbReference>
<dbReference type="PANTHER" id="PTHR48049:SF167">
    <property type="entry name" value="GLYCOSYLTRANSFERASE"/>
    <property type="match status" value="1"/>
</dbReference>
<dbReference type="EMBL" id="SSTE01006526">
    <property type="protein sequence ID" value="KAA0059102.1"/>
    <property type="molecule type" value="Genomic_DNA"/>
</dbReference>
<dbReference type="FunFam" id="3.40.50.2000:FF:000037">
    <property type="entry name" value="Glycosyltransferase"/>
    <property type="match status" value="1"/>
</dbReference>
<dbReference type="CDD" id="cd03784">
    <property type="entry name" value="GT1_Gtf-like"/>
    <property type="match status" value="1"/>
</dbReference>
<evidence type="ECO:0000313" key="9">
    <source>
        <dbReference type="Proteomes" id="UP000321393"/>
    </source>
</evidence>
<evidence type="ECO:0000256" key="2">
    <source>
        <dbReference type="ARBA" id="ARBA00009995"/>
    </source>
</evidence>
<accession>A0A5A7UT73</accession>
<dbReference type="PANTHER" id="PTHR48049">
    <property type="entry name" value="GLYCOSYLTRANSFERASE"/>
    <property type="match status" value="1"/>
</dbReference>
<dbReference type="GO" id="GO:0035251">
    <property type="term" value="F:UDP-glucosyltransferase activity"/>
    <property type="evidence" value="ECO:0007669"/>
    <property type="project" value="InterPro"/>
</dbReference>
<dbReference type="Pfam" id="PF00201">
    <property type="entry name" value="UDPGT"/>
    <property type="match status" value="1"/>
</dbReference>
<organism evidence="7 9">
    <name type="scientific">Cucumis melo var. makuwa</name>
    <name type="common">Oriental melon</name>
    <dbReference type="NCBI Taxonomy" id="1194695"/>
    <lineage>
        <taxon>Eukaryota</taxon>
        <taxon>Viridiplantae</taxon>
        <taxon>Streptophyta</taxon>
        <taxon>Embryophyta</taxon>
        <taxon>Tracheophyta</taxon>
        <taxon>Spermatophyta</taxon>
        <taxon>Magnoliopsida</taxon>
        <taxon>eudicotyledons</taxon>
        <taxon>Gunneridae</taxon>
        <taxon>Pentapetalae</taxon>
        <taxon>rosids</taxon>
        <taxon>fabids</taxon>
        <taxon>Cucurbitales</taxon>
        <taxon>Cucurbitaceae</taxon>
        <taxon>Benincaseae</taxon>
        <taxon>Cucumis</taxon>
    </lineage>
</organism>
<dbReference type="Proteomes" id="UP000321393">
    <property type="component" value="Unassembled WGS sequence"/>
</dbReference>
<dbReference type="InterPro" id="IPR002213">
    <property type="entry name" value="UDP_glucos_trans"/>
</dbReference>
<dbReference type="PROSITE" id="PS00375">
    <property type="entry name" value="UDPGT"/>
    <property type="match status" value="1"/>
</dbReference>
<evidence type="ECO:0000313" key="10">
    <source>
        <dbReference type="Proteomes" id="UP000321947"/>
    </source>
</evidence>
<dbReference type="InterPro" id="IPR035595">
    <property type="entry name" value="UDP_glycos_trans_CS"/>
</dbReference>
<sequence>MAATSSLHIAMYPWFAFGHLIPYLQIANKLAKKGHRISFLIPSNTQPKLQPFNHFPNLITFIPIIVPHVNGLPQGAETTADVSNLQQFSLIMTAMDLTQPQIESFLQHVKPHFIFFDFTYWMPKLASQFGIKSIYHSVISATTFAYVYPPSRQLCGHDFTVDDFMKPPLGFPSSVIKLHSHEAKFYAFMSHMKFGSDVLFFHRHFTGLCESDAIAFKSSREIEGPFIDYLETEFKKPVLLSGPDGNIQEPTTTLEQRWAECLSEFKAGSVIYCAFGSECTLTKDQLQELVLGFELTNLPFFAVLKPPHGMDTINAALPEGFEQRIQGRGVVYGGWVQQQHILEHPSIGCFVTHCGAGSLSEALVKKCQLVFLPHIGDHFFRARTLSSCLKVGVEVERRQEDGVFNKESVCKAVKTVMDEENESGKEIRANLAKLRELLVDKDLEDSYINNFIHKLHCLIVSNKETKKTL</sequence>
<comment type="similarity">
    <text evidence="2 5">Belongs to the UDP-glycosyltransferase family.</text>
</comment>
<keyword evidence="4 5" id="KW-0808">Transferase</keyword>
<evidence type="ECO:0000313" key="8">
    <source>
        <dbReference type="EMBL" id="TYJ99626.1"/>
    </source>
</evidence>
<evidence type="ECO:0000256" key="3">
    <source>
        <dbReference type="ARBA" id="ARBA00022676"/>
    </source>
</evidence>
<dbReference type="FunFam" id="3.40.50.2000:FF:000087">
    <property type="entry name" value="Glycosyltransferase"/>
    <property type="match status" value="1"/>
</dbReference>
<protein>
    <recommendedName>
        <fullName evidence="6">Glycosyltransferase</fullName>
        <ecNumber evidence="6">2.4.1.-</ecNumber>
    </recommendedName>
</protein>
<dbReference type="AlphaFoldDB" id="A0A5A7UT73"/>
<reference evidence="9 10" key="1">
    <citation type="submission" date="2019-08" db="EMBL/GenBank/DDBJ databases">
        <title>Draft genome sequences of two oriental melons (Cucumis melo L. var makuwa).</title>
        <authorList>
            <person name="Kwon S.-Y."/>
        </authorList>
    </citation>
    <scope>NUCLEOTIDE SEQUENCE [LARGE SCALE GENOMIC DNA]</scope>
    <source>
        <strain evidence="10">cv. Chang Bougi</strain>
        <strain evidence="9">cv. SW 3</strain>
        <tissue evidence="7">Leaf</tissue>
    </source>
</reference>
<dbReference type="SUPFAM" id="SSF53756">
    <property type="entry name" value="UDP-Glycosyltransferase/glycogen phosphorylase"/>
    <property type="match status" value="1"/>
</dbReference>
<dbReference type="InterPro" id="IPR050481">
    <property type="entry name" value="UDP-glycosyltransf_plant"/>
</dbReference>
<proteinExistence type="inferred from homology"/>
<evidence type="ECO:0000256" key="6">
    <source>
        <dbReference type="RuleBase" id="RU362057"/>
    </source>
</evidence>
<evidence type="ECO:0000256" key="5">
    <source>
        <dbReference type="RuleBase" id="RU003718"/>
    </source>
</evidence>
<dbReference type="EC" id="2.4.1.-" evidence="6"/>
<name>A0A5A7UT73_CUCMM</name>